<evidence type="ECO:0000313" key="2">
    <source>
        <dbReference type="Proteomes" id="UP000634136"/>
    </source>
</evidence>
<accession>A0A834X0G4</accession>
<keyword evidence="2" id="KW-1185">Reference proteome</keyword>
<sequence length="117" mass="12646">MRTLEMKTVMLKSKVLEAEILAAAMLKVAAAEAVCHGQNGRSIPNLAAAECHNSHVGRSWGAILFLRAHPRCTIQTQHVWLGYSSRGHSPNVLATASVLDEAYVSEILNSNLKGHMG</sequence>
<dbReference type="AlphaFoldDB" id="A0A834X0G4"/>
<dbReference type="Proteomes" id="UP000634136">
    <property type="component" value="Unassembled WGS sequence"/>
</dbReference>
<proteinExistence type="predicted"/>
<evidence type="ECO:0000313" key="1">
    <source>
        <dbReference type="EMBL" id="KAF7835854.1"/>
    </source>
</evidence>
<organism evidence="1 2">
    <name type="scientific">Senna tora</name>
    <dbReference type="NCBI Taxonomy" id="362788"/>
    <lineage>
        <taxon>Eukaryota</taxon>
        <taxon>Viridiplantae</taxon>
        <taxon>Streptophyta</taxon>
        <taxon>Embryophyta</taxon>
        <taxon>Tracheophyta</taxon>
        <taxon>Spermatophyta</taxon>
        <taxon>Magnoliopsida</taxon>
        <taxon>eudicotyledons</taxon>
        <taxon>Gunneridae</taxon>
        <taxon>Pentapetalae</taxon>
        <taxon>rosids</taxon>
        <taxon>fabids</taxon>
        <taxon>Fabales</taxon>
        <taxon>Fabaceae</taxon>
        <taxon>Caesalpinioideae</taxon>
        <taxon>Cassia clade</taxon>
        <taxon>Senna</taxon>
    </lineage>
</organism>
<reference evidence="1" key="1">
    <citation type="submission" date="2020-09" db="EMBL/GenBank/DDBJ databases">
        <title>Genome-Enabled Discovery of Anthraquinone Biosynthesis in Senna tora.</title>
        <authorList>
            <person name="Kang S.-H."/>
            <person name="Pandey R.P."/>
            <person name="Lee C.-M."/>
            <person name="Sim J.-S."/>
            <person name="Jeong J.-T."/>
            <person name="Choi B.-S."/>
            <person name="Jung M."/>
            <person name="Ginzburg D."/>
            <person name="Zhao K."/>
            <person name="Won S.Y."/>
            <person name="Oh T.-J."/>
            <person name="Yu Y."/>
            <person name="Kim N.-H."/>
            <person name="Lee O.R."/>
            <person name="Lee T.-H."/>
            <person name="Bashyal P."/>
            <person name="Kim T.-S."/>
            <person name="Lee W.-H."/>
            <person name="Kawkins C."/>
            <person name="Kim C.-K."/>
            <person name="Kim J.S."/>
            <person name="Ahn B.O."/>
            <person name="Rhee S.Y."/>
            <person name="Sohng J.K."/>
        </authorList>
    </citation>
    <scope>NUCLEOTIDE SEQUENCE</scope>
    <source>
        <tissue evidence="1">Leaf</tissue>
    </source>
</reference>
<gene>
    <name evidence="1" type="ORF">G2W53_010713</name>
</gene>
<protein>
    <submittedName>
        <fullName evidence="1">Uncharacterized protein</fullName>
    </submittedName>
</protein>
<dbReference type="EMBL" id="JAAIUW010000004">
    <property type="protein sequence ID" value="KAF7835854.1"/>
    <property type="molecule type" value="Genomic_DNA"/>
</dbReference>
<name>A0A834X0G4_9FABA</name>
<comment type="caution">
    <text evidence="1">The sequence shown here is derived from an EMBL/GenBank/DDBJ whole genome shotgun (WGS) entry which is preliminary data.</text>
</comment>